<dbReference type="OrthoDB" id="8536337at2"/>
<feature type="transmembrane region" description="Helical" evidence="1">
    <location>
        <begin position="74"/>
        <end position="96"/>
    </location>
</feature>
<proteinExistence type="predicted"/>
<dbReference type="AlphaFoldDB" id="A0A0K6H5J2"/>
<dbReference type="STRING" id="375574.GCA_001418035_02399"/>
<evidence type="ECO:0000313" key="2">
    <source>
        <dbReference type="EMBL" id="CUA86259.1"/>
    </source>
</evidence>
<protein>
    <submittedName>
        <fullName evidence="2">Positive regulator of sigma(E), RseC/MucC</fullName>
    </submittedName>
</protein>
<keyword evidence="1" id="KW-1133">Transmembrane helix</keyword>
<keyword evidence="3" id="KW-1185">Reference proteome</keyword>
<organism evidence="2 3">
    <name type="scientific">Gulbenkiania indica</name>
    <dbReference type="NCBI Taxonomy" id="375574"/>
    <lineage>
        <taxon>Bacteria</taxon>
        <taxon>Pseudomonadati</taxon>
        <taxon>Pseudomonadota</taxon>
        <taxon>Betaproteobacteria</taxon>
        <taxon>Neisseriales</taxon>
        <taxon>Chromobacteriaceae</taxon>
        <taxon>Gulbenkiania</taxon>
    </lineage>
</organism>
<dbReference type="EMBL" id="CYHA01000007">
    <property type="protein sequence ID" value="CUA86259.1"/>
    <property type="molecule type" value="Genomic_DNA"/>
</dbReference>
<dbReference type="Proteomes" id="UP000243535">
    <property type="component" value="Unassembled WGS sequence"/>
</dbReference>
<name>A0A0K6H5J2_9NEIS</name>
<evidence type="ECO:0000256" key="1">
    <source>
        <dbReference type="SAM" id="Phobius"/>
    </source>
</evidence>
<sequence>MIETEARVVAVEPGLARVTPRPHSPCGQCDPVHGCRSVSLARLFSQGSLEYIVRDPIGTQPGDSVIVASREGSFLHSVACLYVAPLAGLLAGAALGLPWGEAVSVSAALGGAFLALVGVRWHAQHLKAGAELAPFIERRIPSSTVRMEKTCRSRK</sequence>
<dbReference type="Pfam" id="PF04246">
    <property type="entry name" value="RseC_MucC"/>
    <property type="match status" value="1"/>
</dbReference>
<gene>
    <name evidence="2" type="ORF">Ga0061063_2623</name>
</gene>
<dbReference type="InterPro" id="IPR007359">
    <property type="entry name" value="SigmaE_reg_RseC_MucC"/>
</dbReference>
<feature type="transmembrane region" description="Helical" evidence="1">
    <location>
        <begin position="102"/>
        <end position="119"/>
    </location>
</feature>
<dbReference type="RefSeq" id="WP_054285304.1">
    <property type="nucleotide sequence ID" value="NZ_CYHA01000007.1"/>
</dbReference>
<keyword evidence="1" id="KW-0812">Transmembrane</keyword>
<reference evidence="3" key="1">
    <citation type="submission" date="2015-08" db="EMBL/GenBank/DDBJ databases">
        <authorList>
            <person name="Varghese N."/>
        </authorList>
    </citation>
    <scope>NUCLEOTIDE SEQUENCE [LARGE SCALE GENOMIC DNA]</scope>
    <source>
        <strain evidence="3">DSM 17901</strain>
    </source>
</reference>
<accession>A0A0K6H5J2</accession>
<dbReference type="PANTHER" id="PTHR35867">
    <property type="entry name" value="PROTEIN RSEC"/>
    <property type="match status" value="1"/>
</dbReference>
<dbReference type="PIRSF" id="PIRSF004923">
    <property type="entry name" value="RseC"/>
    <property type="match status" value="1"/>
</dbReference>
<keyword evidence="1" id="KW-0472">Membrane</keyword>
<evidence type="ECO:0000313" key="3">
    <source>
        <dbReference type="Proteomes" id="UP000243535"/>
    </source>
</evidence>
<dbReference type="PANTHER" id="PTHR35867:SF1">
    <property type="entry name" value="PROTEIN RSEC"/>
    <property type="match status" value="1"/>
</dbReference>
<dbReference type="InterPro" id="IPR026268">
    <property type="entry name" value="RseC"/>
</dbReference>